<accession>A0A4Q0YSX6</accession>
<dbReference type="AlphaFoldDB" id="A0A4Q0YSX6"/>
<keyword evidence="2" id="KW-1185">Reference proteome</keyword>
<organism evidence="1 2">
    <name type="scientific">Veronia nyctiphanis</name>
    <dbReference type="NCBI Taxonomy" id="1278244"/>
    <lineage>
        <taxon>Bacteria</taxon>
        <taxon>Pseudomonadati</taxon>
        <taxon>Pseudomonadota</taxon>
        <taxon>Gammaproteobacteria</taxon>
        <taxon>Vibrionales</taxon>
        <taxon>Vibrionaceae</taxon>
        <taxon>Veronia</taxon>
    </lineage>
</organism>
<evidence type="ECO:0000313" key="1">
    <source>
        <dbReference type="EMBL" id="RXJ73783.1"/>
    </source>
</evidence>
<gene>
    <name evidence="1" type="ORF">CS022_07190</name>
</gene>
<dbReference type="Proteomes" id="UP000290287">
    <property type="component" value="Unassembled WGS sequence"/>
</dbReference>
<name>A0A4Q0YSX6_9GAMM</name>
<reference evidence="1 2" key="1">
    <citation type="submission" date="2017-10" db="EMBL/GenBank/DDBJ databases">
        <title>Nyctiphanis sp. nov., isolated from the stomach of the euphausiid Nyctiphanes simplex (Hansen, 1911) in the Gulf of California.</title>
        <authorList>
            <person name="Gomez-Gil B."/>
            <person name="Aguilar-Mendez M."/>
            <person name="Lopez-Cortes A."/>
            <person name="Gomez-Gutierrez J."/>
            <person name="Roque A."/>
            <person name="Lang E."/>
            <person name="Gonzalez-Castillo A."/>
        </authorList>
    </citation>
    <scope>NUCLEOTIDE SEQUENCE [LARGE SCALE GENOMIC DNA]</scope>
    <source>
        <strain evidence="1 2">CAIM 600</strain>
    </source>
</reference>
<proteinExistence type="predicted"/>
<protein>
    <submittedName>
        <fullName evidence="1">Uncharacterized protein</fullName>
    </submittedName>
</protein>
<evidence type="ECO:0000313" key="2">
    <source>
        <dbReference type="Proteomes" id="UP000290287"/>
    </source>
</evidence>
<sequence length="79" mass="8990">MLVQLATLLIMLDVILEKKQANKTVRIQHFQGGALPAHIMRDIGFDDDGFCHRPEMNIGFVAKRKQAKIQRALILRHAV</sequence>
<comment type="caution">
    <text evidence="1">The sequence shown here is derived from an EMBL/GenBank/DDBJ whole genome shotgun (WGS) entry which is preliminary data.</text>
</comment>
<dbReference type="EMBL" id="PEIB01000006">
    <property type="protein sequence ID" value="RXJ73783.1"/>
    <property type="molecule type" value="Genomic_DNA"/>
</dbReference>